<keyword evidence="3" id="KW-1185">Reference proteome</keyword>
<reference evidence="2 3" key="1">
    <citation type="submission" date="2014-02" db="EMBL/GenBank/DDBJ databases">
        <title>The genome sequence of Colletotrichum salicis CBS 607.94.</title>
        <authorList>
            <person name="Baroncelli R."/>
            <person name="Thon M.R."/>
        </authorList>
    </citation>
    <scope>NUCLEOTIDE SEQUENCE [LARGE SCALE GENOMIC DNA]</scope>
    <source>
        <strain evidence="2 3">CBS 607.94</strain>
    </source>
</reference>
<evidence type="ECO:0000313" key="2">
    <source>
        <dbReference type="EMBL" id="KXH49220.1"/>
    </source>
</evidence>
<dbReference type="EMBL" id="JFFI01001934">
    <property type="protein sequence ID" value="KXH49220.1"/>
    <property type="molecule type" value="Genomic_DNA"/>
</dbReference>
<sequence length="99" mass="10641">MKFLQSTSLVALGAATANAYMCNCFNVNRPTIAAAIHVCKAFGGAVCYNNARNINGCIMSHTITDADCARLYTKIENGKEVLDPSFKANCEHYTGSCPK</sequence>
<comment type="caution">
    <text evidence="2">The sequence shown here is derived from an EMBL/GenBank/DDBJ whole genome shotgun (WGS) entry which is preliminary data.</text>
</comment>
<evidence type="ECO:0000256" key="1">
    <source>
        <dbReference type="SAM" id="SignalP"/>
    </source>
</evidence>
<dbReference type="OrthoDB" id="4789509at2759"/>
<accession>A0A135TM02</accession>
<dbReference type="Proteomes" id="UP000070121">
    <property type="component" value="Unassembled WGS sequence"/>
</dbReference>
<protein>
    <submittedName>
        <fullName evidence="2">Uncharacterized protein</fullName>
    </submittedName>
</protein>
<proteinExistence type="predicted"/>
<keyword evidence="1" id="KW-0732">Signal</keyword>
<organism evidence="2 3">
    <name type="scientific">Colletotrichum salicis</name>
    <dbReference type="NCBI Taxonomy" id="1209931"/>
    <lineage>
        <taxon>Eukaryota</taxon>
        <taxon>Fungi</taxon>
        <taxon>Dikarya</taxon>
        <taxon>Ascomycota</taxon>
        <taxon>Pezizomycotina</taxon>
        <taxon>Sordariomycetes</taxon>
        <taxon>Hypocreomycetidae</taxon>
        <taxon>Glomerellales</taxon>
        <taxon>Glomerellaceae</taxon>
        <taxon>Colletotrichum</taxon>
        <taxon>Colletotrichum acutatum species complex</taxon>
    </lineage>
</organism>
<feature type="chain" id="PRO_5007803822" evidence="1">
    <location>
        <begin position="20"/>
        <end position="99"/>
    </location>
</feature>
<feature type="signal peptide" evidence="1">
    <location>
        <begin position="1"/>
        <end position="19"/>
    </location>
</feature>
<dbReference type="AlphaFoldDB" id="A0A135TM02"/>
<gene>
    <name evidence="2" type="ORF">CSAL01_10983</name>
</gene>
<evidence type="ECO:0000313" key="3">
    <source>
        <dbReference type="Proteomes" id="UP000070121"/>
    </source>
</evidence>
<name>A0A135TM02_9PEZI</name>